<dbReference type="RefSeq" id="WP_129464862.1">
    <property type="nucleotide sequence ID" value="NZ_SBKQ01000010.1"/>
</dbReference>
<dbReference type="AlphaFoldDB" id="A0A4Q1KQW6"/>
<dbReference type="Proteomes" id="UP000289734">
    <property type="component" value="Unassembled WGS sequence"/>
</dbReference>
<gene>
    <name evidence="1" type="ORF">EQG68_10605</name>
</gene>
<organism evidence="1 2">
    <name type="scientific">Flavobacterium piscinae</name>
    <dbReference type="NCBI Taxonomy" id="2506424"/>
    <lineage>
        <taxon>Bacteria</taxon>
        <taxon>Pseudomonadati</taxon>
        <taxon>Bacteroidota</taxon>
        <taxon>Flavobacteriia</taxon>
        <taxon>Flavobacteriales</taxon>
        <taxon>Flavobacteriaceae</taxon>
        <taxon>Flavobacterium</taxon>
    </lineage>
</organism>
<protein>
    <submittedName>
        <fullName evidence="1">Uncharacterized protein</fullName>
    </submittedName>
</protein>
<keyword evidence="2" id="KW-1185">Reference proteome</keyword>
<evidence type="ECO:0000313" key="2">
    <source>
        <dbReference type="Proteomes" id="UP000289734"/>
    </source>
</evidence>
<proteinExistence type="predicted"/>
<evidence type="ECO:0000313" key="1">
    <source>
        <dbReference type="EMBL" id="RXR31324.1"/>
    </source>
</evidence>
<name>A0A4Q1KQW6_9FLAO</name>
<reference evidence="2" key="1">
    <citation type="submission" date="2019-01" db="EMBL/GenBank/DDBJ databases">
        <title>Cytophagaceae bacterium strain CAR-16.</title>
        <authorList>
            <person name="Chen W.-M."/>
        </authorList>
    </citation>
    <scope>NUCLEOTIDE SEQUENCE [LARGE SCALE GENOMIC DNA]</scope>
    <source>
        <strain evidence="2">ICH-30</strain>
    </source>
</reference>
<dbReference type="EMBL" id="SBKQ01000010">
    <property type="protein sequence ID" value="RXR31324.1"/>
    <property type="molecule type" value="Genomic_DNA"/>
</dbReference>
<sequence length="345" mass="41011">MLLRKKRLPNETEAQFNALNHQPENNDHIANYILEHNGQLPAQPMFEKHPYKYTEFELGYDKMIIGTFPPISYIYDNTILVENGINQQKRPLVPFFHGNRGSMWDVLLIGDCFDEILMLDRDLRRKELIDELIFRFIRYDDIIKFTRRVKVGNKFSAEDKNLYNIIPNIHMVNDVFNKKDLLAILFNTSTTFSKNIKINKDGLIVVEKDSNVKSFDLFIRTIQELGYKVEFRLENSDFEVLLDWIEVSYQNRNLIQSNFSYKIIFKIRISNSDKIVNEFYAITPFSPAARGRVELNPIVSLWLNNNLQKNRFDLLKNIYQSFSLFSFEEEYSEYKNFLFSLNHYQ</sequence>
<comment type="caution">
    <text evidence="1">The sequence shown here is derived from an EMBL/GenBank/DDBJ whole genome shotgun (WGS) entry which is preliminary data.</text>
</comment>
<accession>A0A4Q1KQW6</accession>
<dbReference type="OrthoDB" id="1440039at2"/>